<evidence type="ECO:0000256" key="2">
    <source>
        <dbReference type="ARBA" id="ARBA00022737"/>
    </source>
</evidence>
<dbReference type="InterPro" id="IPR046349">
    <property type="entry name" value="C1-like_sf"/>
</dbReference>
<dbReference type="SMART" id="SM00249">
    <property type="entry name" value="PHD"/>
    <property type="match status" value="4"/>
</dbReference>
<dbReference type="PANTHER" id="PTHR32410:SF216">
    <property type="entry name" value="PHORBOL-ESTER_DAG-TYPE DOMAIN-CONTAINING PROTEIN"/>
    <property type="match status" value="1"/>
</dbReference>
<dbReference type="GO" id="GO:0008270">
    <property type="term" value="F:zinc ion binding"/>
    <property type="evidence" value="ECO:0007669"/>
    <property type="project" value="UniProtKB-KW"/>
</dbReference>
<dbReference type="OMA" id="CSYIIHW"/>
<keyword evidence="7" id="KW-1185">Reference proteome</keyword>
<evidence type="ECO:0000256" key="4">
    <source>
        <dbReference type="ARBA" id="ARBA00022833"/>
    </source>
</evidence>
<feature type="domain" description="C2H2-type" evidence="5">
    <location>
        <begin position="374"/>
        <end position="394"/>
    </location>
</feature>
<evidence type="ECO:0000256" key="3">
    <source>
        <dbReference type="ARBA" id="ARBA00022771"/>
    </source>
</evidence>
<reference evidence="7" key="2">
    <citation type="journal article" date="2018" name="BMC Genomics">
        <title>A manually annotated Actinidia chinensis var. chinensis (kiwifruit) genome highlights the challenges associated with draft genomes and gene prediction in plants.</title>
        <authorList>
            <person name="Pilkington S.M."/>
            <person name="Crowhurst R."/>
            <person name="Hilario E."/>
            <person name="Nardozza S."/>
            <person name="Fraser L."/>
            <person name="Peng Y."/>
            <person name="Gunaseelan K."/>
            <person name="Simpson R."/>
            <person name="Tahir J."/>
            <person name="Deroles S.C."/>
            <person name="Templeton K."/>
            <person name="Luo Z."/>
            <person name="Davy M."/>
            <person name="Cheng C."/>
            <person name="McNeilage M."/>
            <person name="Scaglione D."/>
            <person name="Liu Y."/>
            <person name="Zhang Q."/>
            <person name="Datson P."/>
            <person name="De Silva N."/>
            <person name="Gardiner S.E."/>
            <person name="Bassett H."/>
            <person name="Chagne D."/>
            <person name="McCallum J."/>
            <person name="Dzierzon H."/>
            <person name="Deng C."/>
            <person name="Wang Y.Y."/>
            <person name="Barron L."/>
            <person name="Manako K."/>
            <person name="Bowen J."/>
            <person name="Foster T.M."/>
            <person name="Erridge Z.A."/>
            <person name="Tiffin H."/>
            <person name="Waite C.N."/>
            <person name="Davies K.M."/>
            <person name="Grierson E.P."/>
            <person name="Laing W.A."/>
            <person name="Kirk R."/>
            <person name="Chen X."/>
            <person name="Wood M."/>
            <person name="Montefiori M."/>
            <person name="Brummell D.A."/>
            <person name="Schwinn K.E."/>
            <person name="Catanach A."/>
            <person name="Fullerton C."/>
            <person name="Li D."/>
            <person name="Meiyalaghan S."/>
            <person name="Nieuwenhuizen N."/>
            <person name="Read N."/>
            <person name="Prakash R."/>
            <person name="Hunter D."/>
            <person name="Zhang H."/>
            <person name="McKenzie M."/>
            <person name="Knabel M."/>
            <person name="Harris A."/>
            <person name="Allan A.C."/>
            <person name="Gleave A."/>
            <person name="Chen A."/>
            <person name="Janssen B.J."/>
            <person name="Plunkett B."/>
            <person name="Ampomah-Dwamena C."/>
            <person name="Voogd C."/>
            <person name="Leif D."/>
            <person name="Lafferty D."/>
            <person name="Souleyre E.J.F."/>
            <person name="Varkonyi-Gasic E."/>
            <person name="Gambi F."/>
            <person name="Hanley J."/>
            <person name="Yao J.L."/>
            <person name="Cheung J."/>
            <person name="David K.M."/>
            <person name="Warren B."/>
            <person name="Marsh K."/>
            <person name="Snowden K.C."/>
            <person name="Lin-Wang K."/>
            <person name="Brian L."/>
            <person name="Martinez-Sanchez M."/>
            <person name="Wang M."/>
            <person name="Ileperuma N."/>
            <person name="Macnee N."/>
            <person name="Campin R."/>
            <person name="McAtee P."/>
            <person name="Drummond R.S.M."/>
            <person name="Espley R.V."/>
            <person name="Ireland H.S."/>
            <person name="Wu R."/>
            <person name="Atkinson R.G."/>
            <person name="Karunairetnam S."/>
            <person name="Bulley S."/>
            <person name="Chunkath S."/>
            <person name="Hanley Z."/>
            <person name="Storey R."/>
            <person name="Thrimawithana A.H."/>
            <person name="Thomson S."/>
            <person name="David C."/>
            <person name="Testolin R."/>
            <person name="Huang H."/>
            <person name="Hellens R.P."/>
            <person name="Schaffer R.J."/>
        </authorList>
    </citation>
    <scope>NUCLEOTIDE SEQUENCE [LARGE SCALE GENOMIC DNA]</scope>
    <source>
        <strain evidence="7">cv. Red5</strain>
    </source>
</reference>
<evidence type="ECO:0000256" key="1">
    <source>
        <dbReference type="ARBA" id="ARBA00022723"/>
    </source>
</evidence>
<protein>
    <submittedName>
        <fullName evidence="6">Nucleoredoxin 1-2 like</fullName>
    </submittedName>
</protein>
<name>A0A2R6QV72_ACTCC</name>
<dbReference type="Gramene" id="PSS15642">
    <property type="protein sequence ID" value="PSS15642"/>
    <property type="gene ID" value="CEY00_Acc13134"/>
</dbReference>
<accession>A0A2R6QV72</accession>
<dbReference type="OrthoDB" id="1596030at2759"/>
<dbReference type="PANTHER" id="PTHR32410">
    <property type="entry name" value="CYSTEINE/HISTIDINE-RICH C1 DOMAIN FAMILY PROTEIN"/>
    <property type="match status" value="1"/>
</dbReference>
<dbReference type="STRING" id="1590841.A0A2R6QV72"/>
<dbReference type="Pfam" id="PF03107">
    <property type="entry name" value="C1_2"/>
    <property type="match status" value="4"/>
</dbReference>
<dbReference type="InterPro" id="IPR004146">
    <property type="entry name" value="DC1"/>
</dbReference>
<gene>
    <name evidence="6" type="ORF">CEY00_Acc13134</name>
</gene>
<keyword evidence="4" id="KW-0862">Zinc</keyword>
<keyword evidence="1" id="KW-0479">Metal-binding</keyword>
<proteinExistence type="predicted"/>
<evidence type="ECO:0000313" key="7">
    <source>
        <dbReference type="Proteomes" id="UP000241394"/>
    </source>
</evidence>
<evidence type="ECO:0000313" key="6">
    <source>
        <dbReference type="EMBL" id="PSS15642.1"/>
    </source>
</evidence>
<dbReference type="EMBL" id="NKQK01000012">
    <property type="protein sequence ID" value="PSS15642.1"/>
    <property type="molecule type" value="Genomic_DNA"/>
</dbReference>
<dbReference type="InterPro" id="IPR001965">
    <property type="entry name" value="Znf_PHD"/>
</dbReference>
<dbReference type="InterPro" id="IPR053192">
    <property type="entry name" value="Vacuole_Formation_Reg"/>
</dbReference>
<dbReference type="SUPFAM" id="SSF57889">
    <property type="entry name" value="Cysteine-rich domain"/>
    <property type="match status" value="3"/>
</dbReference>
<keyword evidence="2" id="KW-0677">Repeat</keyword>
<dbReference type="FunCoup" id="A0A2R6QV72">
    <property type="interactions" value="57"/>
</dbReference>
<sequence length="477" mass="55500">MKHPMHPEHTLSLLSQPPYPYCECDACEEVSEAFTYHCSLCNFKLDPVCASQALSIEHESHKHPLIPQLNSASFECYACGTKDEDVSYKCSTCRFWIHEDCALLPNTIKHSGHNHTLTLLYGMDRFTWWFKCKVCFLICRNYRWLYCCQGCGYFVHPKCIFLTKKKESKLAVKVGDIDGSNSIHLPMRDESVRLIDLFVMQICLEDNQKKSKINHFSHNHPLIFYNEPGDDNLCHGNEQYRLDDVNNDKICSACEQIISASFYGCTPCNFFLHKWCANLPDELKHRLHPHPLMLSKEIGRKVFCRNCKSDCKEFCFQCVNPECPVEYCLDVKCASLPSSIVHENHEHPLHLKEDCETEGCAACDRSCSIFSFGCATCNFSLHYRCALLPHTFRHKYDEHPFVLNYGPIENGPDEYICEFCECEIDPKWWFYHCINCDQSACAECILKNVKYFEKAVWHNFKGGFRGWLQRQKLKKRI</sequence>
<comment type="caution">
    <text evidence="6">The sequence shown here is derived from an EMBL/GenBank/DDBJ whole genome shotgun (WGS) entry which is preliminary data.</text>
</comment>
<organism evidence="6 7">
    <name type="scientific">Actinidia chinensis var. chinensis</name>
    <name type="common">Chinese soft-hair kiwi</name>
    <dbReference type="NCBI Taxonomy" id="1590841"/>
    <lineage>
        <taxon>Eukaryota</taxon>
        <taxon>Viridiplantae</taxon>
        <taxon>Streptophyta</taxon>
        <taxon>Embryophyta</taxon>
        <taxon>Tracheophyta</taxon>
        <taxon>Spermatophyta</taxon>
        <taxon>Magnoliopsida</taxon>
        <taxon>eudicotyledons</taxon>
        <taxon>Gunneridae</taxon>
        <taxon>Pentapetalae</taxon>
        <taxon>asterids</taxon>
        <taxon>Ericales</taxon>
        <taxon>Actinidiaceae</taxon>
        <taxon>Actinidia</taxon>
    </lineage>
</organism>
<dbReference type="PROSITE" id="PS00028">
    <property type="entry name" value="ZINC_FINGER_C2H2_1"/>
    <property type="match status" value="1"/>
</dbReference>
<dbReference type="Proteomes" id="UP000241394">
    <property type="component" value="Chromosome LG12"/>
</dbReference>
<reference evidence="6 7" key="1">
    <citation type="submission" date="2017-07" db="EMBL/GenBank/DDBJ databases">
        <title>An improved, manually edited Actinidia chinensis var. chinensis (kiwifruit) genome highlights the challenges associated with draft genomes and gene prediction in plants.</title>
        <authorList>
            <person name="Pilkington S."/>
            <person name="Crowhurst R."/>
            <person name="Hilario E."/>
            <person name="Nardozza S."/>
            <person name="Fraser L."/>
            <person name="Peng Y."/>
            <person name="Gunaseelan K."/>
            <person name="Simpson R."/>
            <person name="Tahir J."/>
            <person name="Deroles S."/>
            <person name="Templeton K."/>
            <person name="Luo Z."/>
            <person name="Davy M."/>
            <person name="Cheng C."/>
            <person name="Mcneilage M."/>
            <person name="Scaglione D."/>
            <person name="Liu Y."/>
            <person name="Zhang Q."/>
            <person name="Datson P."/>
            <person name="De Silva N."/>
            <person name="Gardiner S."/>
            <person name="Bassett H."/>
            <person name="Chagne D."/>
            <person name="Mccallum J."/>
            <person name="Dzierzon H."/>
            <person name="Deng C."/>
            <person name="Wang Y.-Y."/>
            <person name="Barron N."/>
            <person name="Manako K."/>
            <person name="Bowen J."/>
            <person name="Foster T."/>
            <person name="Erridge Z."/>
            <person name="Tiffin H."/>
            <person name="Waite C."/>
            <person name="Davies K."/>
            <person name="Grierson E."/>
            <person name="Laing W."/>
            <person name="Kirk R."/>
            <person name="Chen X."/>
            <person name="Wood M."/>
            <person name="Montefiori M."/>
            <person name="Brummell D."/>
            <person name="Schwinn K."/>
            <person name="Catanach A."/>
            <person name="Fullerton C."/>
            <person name="Li D."/>
            <person name="Meiyalaghan S."/>
            <person name="Nieuwenhuizen N."/>
            <person name="Read N."/>
            <person name="Prakash R."/>
            <person name="Hunter D."/>
            <person name="Zhang H."/>
            <person name="Mckenzie M."/>
            <person name="Knabel M."/>
            <person name="Harris A."/>
            <person name="Allan A."/>
            <person name="Chen A."/>
            <person name="Janssen B."/>
            <person name="Plunkett B."/>
            <person name="Dwamena C."/>
            <person name="Voogd C."/>
            <person name="Leif D."/>
            <person name="Lafferty D."/>
            <person name="Souleyre E."/>
            <person name="Varkonyi-Gasic E."/>
            <person name="Gambi F."/>
            <person name="Hanley J."/>
            <person name="Yao J.-L."/>
            <person name="Cheung J."/>
            <person name="David K."/>
            <person name="Warren B."/>
            <person name="Marsh K."/>
            <person name="Snowden K."/>
            <person name="Lin-Wang K."/>
            <person name="Brian L."/>
            <person name="Martinez-Sanchez M."/>
            <person name="Wang M."/>
            <person name="Ileperuma N."/>
            <person name="Macnee N."/>
            <person name="Campin R."/>
            <person name="Mcatee P."/>
            <person name="Drummond R."/>
            <person name="Espley R."/>
            <person name="Ireland H."/>
            <person name="Wu R."/>
            <person name="Atkinson R."/>
            <person name="Karunairetnam S."/>
            <person name="Bulley S."/>
            <person name="Chunkath S."/>
            <person name="Hanley Z."/>
            <person name="Storey R."/>
            <person name="Thrimawithana A."/>
            <person name="Thomson S."/>
            <person name="David C."/>
            <person name="Testolin R."/>
        </authorList>
    </citation>
    <scope>NUCLEOTIDE SEQUENCE [LARGE SCALE GENOMIC DNA]</scope>
    <source>
        <strain evidence="7">cv. Red5</strain>
        <tissue evidence="6">Young leaf</tissue>
    </source>
</reference>
<dbReference type="InterPro" id="IPR013087">
    <property type="entry name" value="Znf_C2H2_type"/>
</dbReference>
<dbReference type="AlphaFoldDB" id="A0A2R6QV72"/>
<evidence type="ECO:0000259" key="5">
    <source>
        <dbReference type="PROSITE" id="PS00028"/>
    </source>
</evidence>
<keyword evidence="3" id="KW-0863">Zinc-finger</keyword>
<dbReference type="InParanoid" id="A0A2R6QV72"/>